<accession>A0A0F9MG58</accession>
<dbReference type="EMBL" id="LAZR01004869">
    <property type="protein sequence ID" value="KKN04869.1"/>
    <property type="molecule type" value="Genomic_DNA"/>
</dbReference>
<reference evidence="1" key="1">
    <citation type="journal article" date="2015" name="Nature">
        <title>Complex archaea that bridge the gap between prokaryotes and eukaryotes.</title>
        <authorList>
            <person name="Spang A."/>
            <person name="Saw J.H."/>
            <person name="Jorgensen S.L."/>
            <person name="Zaremba-Niedzwiedzka K."/>
            <person name="Martijn J."/>
            <person name="Lind A.E."/>
            <person name="van Eijk R."/>
            <person name="Schleper C."/>
            <person name="Guy L."/>
            <person name="Ettema T.J."/>
        </authorList>
    </citation>
    <scope>NUCLEOTIDE SEQUENCE</scope>
</reference>
<protein>
    <submittedName>
        <fullName evidence="1">Uncharacterized protein</fullName>
    </submittedName>
</protein>
<dbReference type="AlphaFoldDB" id="A0A0F9MG58"/>
<organism evidence="1">
    <name type="scientific">marine sediment metagenome</name>
    <dbReference type="NCBI Taxonomy" id="412755"/>
    <lineage>
        <taxon>unclassified sequences</taxon>
        <taxon>metagenomes</taxon>
        <taxon>ecological metagenomes</taxon>
    </lineage>
</organism>
<evidence type="ECO:0000313" key="1">
    <source>
        <dbReference type="EMBL" id="KKN04869.1"/>
    </source>
</evidence>
<name>A0A0F9MG58_9ZZZZ</name>
<gene>
    <name evidence="1" type="ORF">LCGC14_1092970</name>
</gene>
<comment type="caution">
    <text evidence="1">The sequence shown here is derived from an EMBL/GenBank/DDBJ whole genome shotgun (WGS) entry which is preliminary data.</text>
</comment>
<proteinExistence type="predicted"/>
<sequence length="49" mass="5317">MKIALITLASLMGIGGFILMGTLGNGWDSAYAVFLMLWANNIAKDAWKK</sequence>